<sequence>MADLSFGTQLVTLRDIFNEQFFIVPDYQRGYAWEKKQVEELLNDIKHLMDDGVNVKHYTGTIVLSQPQPDNISNEYHVVDGQQRLTTLSILLHVLSTHLSDEEKSRFVKKYLWRGGVGSERAVLTLNKDTKQYFENVVITEHQSSTELATLEAHNRLFECKQVIKKWFVAELGGAPLERIKTIRNTIENELGFLVYAPKEDDETGVMFEVINNRGKGLSELEKVKNYLIYCSVKLKAKALRTKIDNGWSEILFNLNTAKKTFTEDEAAFLRYCVTVYFSASKNEGQYGYKLIKERFNLDAAIYDAEKRNAVVQALEAFVEFMKHAALWYARLYGRVHNGLSSELLPVLDKLRGQERHASIMPLFLALTIKLGERPKELTRLLNLVEILNFRVYMAKGITPRNDTGQAELFAHAAQYFHNQGVNGLSKIKLAIYTEEQALEYRLVYFTQFHSPEIKFKQSFMLEQDAYDDDFYAWSGIRYFLMNYEAYLQPNRTIDIDKILKTRAEGKSADYYSVEHVWATNNRSEDNSRAQDRFQKRRLGNFTLLELRINSQLKHGAISEKIDKLCENKASPDVSHLVHVKKMCEDGRATIKELGVRRKGKDYYRDISKFLNDKQEKRYIDFATRRWSTQDYFGYKHILARIKSELISD</sequence>
<dbReference type="InterPro" id="IPR004919">
    <property type="entry name" value="GmrSD_N"/>
</dbReference>
<evidence type="ECO:0000313" key="4">
    <source>
        <dbReference type="Proteomes" id="UP000294480"/>
    </source>
</evidence>
<feature type="domain" description="GmrSD restriction endonucleases C-terminal" evidence="2">
    <location>
        <begin position="462"/>
        <end position="567"/>
    </location>
</feature>
<protein>
    <submittedName>
        <fullName evidence="3">Uncharacterized protein with ParB-like and HNH nuclease domain</fullName>
    </submittedName>
</protein>
<dbReference type="OrthoDB" id="3654724at2"/>
<dbReference type="Proteomes" id="UP000294480">
    <property type="component" value="Unassembled WGS sequence"/>
</dbReference>
<evidence type="ECO:0000259" key="2">
    <source>
        <dbReference type="Pfam" id="PF07510"/>
    </source>
</evidence>
<dbReference type="AlphaFoldDB" id="A0A4R6Y4V2"/>
<keyword evidence="4" id="KW-1185">Reference proteome</keyword>
<evidence type="ECO:0000313" key="3">
    <source>
        <dbReference type="EMBL" id="TDR28907.1"/>
    </source>
</evidence>
<gene>
    <name evidence="3" type="ORF">DFR44_1317</name>
</gene>
<dbReference type="EMBL" id="SNZE01000031">
    <property type="protein sequence ID" value="TDR28907.1"/>
    <property type="molecule type" value="Genomic_DNA"/>
</dbReference>
<organism evidence="3 4">
    <name type="scientific">Hydromonas duriensis</name>
    <dbReference type="NCBI Taxonomy" id="1527608"/>
    <lineage>
        <taxon>Bacteria</taxon>
        <taxon>Pseudomonadati</taxon>
        <taxon>Pseudomonadota</taxon>
        <taxon>Betaproteobacteria</taxon>
        <taxon>Burkholderiales</taxon>
        <taxon>Burkholderiaceae</taxon>
        <taxon>Hydromonas</taxon>
    </lineage>
</organism>
<reference evidence="3 4" key="1">
    <citation type="submission" date="2019-03" db="EMBL/GenBank/DDBJ databases">
        <title>Genomic Encyclopedia of Type Strains, Phase IV (KMG-IV): sequencing the most valuable type-strain genomes for metagenomic binning, comparative biology and taxonomic classification.</title>
        <authorList>
            <person name="Goeker M."/>
        </authorList>
    </citation>
    <scope>NUCLEOTIDE SEQUENCE [LARGE SCALE GENOMIC DNA]</scope>
    <source>
        <strain evidence="3 4">DSM 102852</strain>
    </source>
</reference>
<dbReference type="Pfam" id="PF07510">
    <property type="entry name" value="GmrSD_C"/>
    <property type="match status" value="1"/>
</dbReference>
<accession>A0A4R6Y4V2</accession>
<dbReference type="RefSeq" id="WP_133621463.1">
    <property type="nucleotide sequence ID" value="NZ_SNZE01000031.1"/>
</dbReference>
<proteinExistence type="predicted"/>
<dbReference type="InterPro" id="IPR011089">
    <property type="entry name" value="GmrSD_C"/>
</dbReference>
<dbReference type="PANTHER" id="PTHR35149:SF1">
    <property type="entry name" value="DUF5655 DOMAIN-CONTAINING PROTEIN"/>
    <property type="match status" value="1"/>
</dbReference>
<name>A0A4R6Y4V2_9BURK</name>
<dbReference type="PANTHER" id="PTHR35149">
    <property type="entry name" value="SLL5132 PROTEIN"/>
    <property type="match status" value="1"/>
</dbReference>
<evidence type="ECO:0000259" key="1">
    <source>
        <dbReference type="Pfam" id="PF03235"/>
    </source>
</evidence>
<comment type="caution">
    <text evidence="3">The sequence shown here is derived from an EMBL/GenBank/DDBJ whole genome shotgun (WGS) entry which is preliminary data.</text>
</comment>
<feature type="domain" description="GmrSD restriction endonucleases N-terminal" evidence="1">
    <location>
        <begin position="14"/>
        <end position="228"/>
    </location>
</feature>
<dbReference type="Pfam" id="PF03235">
    <property type="entry name" value="GmrSD_N"/>
    <property type="match status" value="1"/>
</dbReference>